<dbReference type="InterPro" id="IPR026956">
    <property type="entry name" value="D-ser_dehydrat-like_dom"/>
</dbReference>
<dbReference type="SMART" id="SM01119">
    <property type="entry name" value="D-ser_dehydrat"/>
    <property type="match status" value="1"/>
</dbReference>
<evidence type="ECO:0000259" key="3">
    <source>
        <dbReference type="SMART" id="SM01119"/>
    </source>
</evidence>
<keyword evidence="2" id="KW-0456">Lyase</keyword>
<dbReference type="Pfam" id="PF14031">
    <property type="entry name" value="D-ser_dehydrat"/>
    <property type="match status" value="1"/>
</dbReference>
<dbReference type="PANTHER" id="PTHR28004:SF2">
    <property type="entry name" value="D-SERINE DEHYDRATASE"/>
    <property type="match status" value="1"/>
</dbReference>
<keyword evidence="5" id="KW-1185">Reference proteome</keyword>
<gene>
    <name evidence="4" type="ORF">GCM10007924_20430</name>
</gene>
<evidence type="ECO:0000256" key="1">
    <source>
        <dbReference type="ARBA" id="ARBA00005323"/>
    </source>
</evidence>
<proteinExistence type="inferred from homology"/>
<evidence type="ECO:0000256" key="2">
    <source>
        <dbReference type="ARBA" id="ARBA00023239"/>
    </source>
</evidence>
<accession>A0ABQ5U689</accession>
<dbReference type="InterPro" id="IPR029066">
    <property type="entry name" value="PLP-binding_barrel"/>
</dbReference>
<dbReference type="InterPro" id="IPR051466">
    <property type="entry name" value="D-amino_acid_metab_enzyme"/>
</dbReference>
<dbReference type="InterPro" id="IPR042208">
    <property type="entry name" value="D-ser_dehydrat-like_sf"/>
</dbReference>
<organism evidence="4 5">
    <name type="scientific">Sneathiella chinensis</name>
    <dbReference type="NCBI Taxonomy" id="349750"/>
    <lineage>
        <taxon>Bacteria</taxon>
        <taxon>Pseudomonadati</taxon>
        <taxon>Pseudomonadota</taxon>
        <taxon>Alphaproteobacteria</taxon>
        <taxon>Sneathiellales</taxon>
        <taxon>Sneathiellaceae</taxon>
        <taxon>Sneathiella</taxon>
    </lineage>
</organism>
<evidence type="ECO:0000313" key="5">
    <source>
        <dbReference type="Proteomes" id="UP001161409"/>
    </source>
</evidence>
<sequence>MPHTTAASFTSPFDIGPNALIVPVSCIVMPGIAMKLDQLPTPSLILDKNRLSSNIQMMGRKFQDGTVTLRPHLKTCKSADVAREIFAGGKGGITVSTLKEAEYFLEAGYQDILYAVSIAPQKLDQVKALQDRGATMTLLLDEAEVAAEVSRIGLSLGTVFPCLIEIDSDGKRAGLTPDDAALIDVARLLHAGEGTDLAGVMTHAGGSYACQSVDGIIQMAEQERLAITQAADRIREAGLPCPIVSLGSTPTATFGKSLQGVTEVRAGVYVFQDLVMTALGVCTHKDIAISVLATVISHKKDRNRLLIDAGSLALSADPGKPNPTGKPHFGQVCRMEDTAPLDGLWVNSCNQEHGLISLEGSSFTCDDFPVGTRLRILPNHACITAAAYSEYHVVEGGDDITAVWPRCNGW</sequence>
<comment type="caution">
    <text evidence="4">The sequence shown here is derived from an EMBL/GenBank/DDBJ whole genome shotgun (WGS) entry which is preliminary data.</text>
</comment>
<feature type="domain" description="D-serine dehydratase-like" evidence="3">
    <location>
        <begin position="288"/>
        <end position="395"/>
    </location>
</feature>
<name>A0ABQ5U689_9PROT</name>
<dbReference type="EMBL" id="BSNF01000007">
    <property type="protein sequence ID" value="GLQ06822.1"/>
    <property type="molecule type" value="Genomic_DNA"/>
</dbReference>
<protein>
    <submittedName>
        <fullName evidence="4">Alanine racemase</fullName>
    </submittedName>
</protein>
<reference evidence="4" key="2">
    <citation type="submission" date="2023-01" db="EMBL/GenBank/DDBJ databases">
        <title>Draft genome sequence of Sneathiella chinensis strain NBRC 103408.</title>
        <authorList>
            <person name="Sun Q."/>
            <person name="Mori K."/>
        </authorList>
    </citation>
    <scope>NUCLEOTIDE SEQUENCE</scope>
    <source>
        <strain evidence="4">NBRC 103408</strain>
    </source>
</reference>
<dbReference type="InterPro" id="IPR001608">
    <property type="entry name" value="Ala_racemase_N"/>
</dbReference>
<comment type="similarity">
    <text evidence="1">Belongs to the DSD1 family.</text>
</comment>
<dbReference type="SUPFAM" id="SSF51419">
    <property type="entry name" value="PLP-binding barrel"/>
    <property type="match status" value="1"/>
</dbReference>
<reference evidence="4" key="1">
    <citation type="journal article" date="2014" name="Int. J. Syst. Evol. Microbiol.">
        <title>Complete genome of a new Firmicutes species belonging to the dominant human colonic microbiota ('Ruminococcus bicirculans') reveals two chromosomes and a selective capacity to utilize plant glucans.</title>
        <authorList>
            <consortium name="NISC Comparative Sequencing Program"/>
            <person name="Wegmann U."/>
            <person name="Louis P."/>
            <person name="Goesmann A."/>
            <person name="Henrissat B."/>
            <person name="Duncan S.H."/>
            <person name="Flint H.J."/>
        </authorList>
    </citation>
    <scope>NUCLEOTIDE SEQUENCE</scope>
    <source>
        <strain evidence="4">NBRC 103408</strain>
    </source>
</reference>
<dbReference type="Pfam" id="PF01168">
    <property type="entry name" value="Ala_racemase_N"/>
    <property type="match status" value="1"/>
</dbReference>
<evidence type="ECO:0000313" key="4">
    <source>
        <dbReference type="EMBL" id="GLQ06822.1"/>
    </source>
</evidence>
<dbReference type="Gene3D" id="2.40.37.20">
    <property type="entry name" value="D-serine dehydratase-like domain"/>
    <property type="match status" value="1"/>
</dbReference>
<dbReference type="Gene3D" id="3.20.20.10">
    <property type="entry name" value="Alanine racemase"/>
    <property type="match status" value="1"/>
</dbReference>
<dbReference type="PANTHER" id="PTHR28004">
    <property type="entry name" value="ZGC:162816-RELATED"/>
    <property type="match status" value="1"/>
</dbReference>
<dbReference type="Proteomes" id="UP001161409">
    <property type="component" value="Unassembled WGS sequence"/>
</dbReference>